<reference evidence="2 3" key="1">
    <citation type="journal article" date="2011" name="PLoS Genet.">
        <title>Comparative genomic analysis of human fungal pathogens causing paracoccidioidomycosis.</title>
        <authorList>
            <person name="Desjardins C.A."/>
            <person name="Champion M.D."/>
            <person name="Holder J.W."/>
            <person name="Muszewska A."/>
            <person name="Goldberg J."/>
            <person name="Bailao A.M."/>
            <person name="Brigido M.M."/>
            <person name="Ferreira M.E."/>
            <person name="Garcia A.M."/>
            <person name="Grynberg M."/>
            <person name="Gujja S."/>
            <person name="Heiman D.I."/>
            <person name="Henn M.R."/>
            <person name="Kodira C.D."/>
            <person name="Leon-Narvaez H."/>
            <person name="Longo L.V."/>
            <person name="Ma L.J."/>
            <person name="Malavazi I."/>
            <person name="Matsuo A.L."/>
            <person name="Morais F.V."/>
            <person name="Pereira M."/>
            <person name="Rodriguez-Brito S."/>
            <person name="Sakthikumar S."/>
            <person name="Salem-Izacc S.M."/>
            <person name="Sykes S.M."/>
            <person name="Teixeira M.M."/>
            <person name="Vallejo M.C."/>
            <person name="Walter M.E."/>
            <person name="Yandava C."/>
            <person name="Young S."/>
            <person name="Zeng Q."/>
            <person name="Zucker J."/>
            <person name="Felipe M.S."/>
            <person name="Goldman G.H."/>
            <person name="Haas B.J."/>
            <person name="McEwen J.G."/>
            <person name="Nino-Vega G."/>
            <person name="Puccia R."/>
            <person name="San-Blas G."/>
            <person name="Soares C.M."/>
            <person name="Birren B.W."/>
            <person name="Cuomo C.A."/>
        </authorList>
    </citation>
    <scope>NUCLEOTIDE SEQUENCE [LARGE SCALE GENOMIC DNA]</scope>
    <source>
        <strain evidence="2 3">Pb18</strain>
    </source>
</reference>
<dbReference type="HOGENOM" id="CLU_126642_1_0_1"/>
<evidence type="ECO:0000313" key="2">
    <source>
        <dbReference type="EMBL" id="EEH44336.1"/>
    </source>
</evidence>
<protein>
    <submittedName>
        <fullName evidence="2">Uncharacterized protein</fullName>
    </submittedName>
</protein>
<organism evidence="2 3">
    <name type="scientific">Paracoccidioides brasiliensis (strain Pb18)</name>
    <dbReference type="NCBI Taxonomy" id="502780"/>
    <lineage>
        <taxon>Eukaryota</taxon>
        <taxon>Fungi</taxon>
        <taxon>Dikarya</taxon>
        <taxon>Ascomycota</taxon>
        <taxon>Pezizomycotina</taxon>
        <taxon>Eurotiomycetes</taxon>
        <taxon>Eurotiomycetidae</taxon>
        <taxon>Onygenales</taxon>
        <taxon>Ajellomycetaceae</taxon>
        <taxon>Paracoccidioides</taxon>
    </lineage>
</organism>
<dbReference type="OMA" id="QVQQYWL"/>
<dbReference type="OrthoDB" id="3827557at2759"/>
<dbReference type="VEuPathDB" id="FungiDB:PADG_00625"/>
<gene>
    <name evidence="2" type="ORF">PADG_00625</name>
</gene>
<dbReference type="PANTHER" id="PTHR39609:SF2">
    <property type="entry name" value="TRANSCRIPTION FACTOR RFEG"/>
    <property type="match status" value="1"/>
</dbReference>
<sequence>MTESQQYWLPGYGLSRHIVLSQIQYFLGPTSSARPYSYQGREGYLVTGTPLTRQQIEDLANMSLEYEKGAAMRMAHNNFNFNADGKSSEQYVNELISVGMREKERDRVSDRNEDREREGESDRWRCRRFSPLDRRSRHKQSW</sequence>
<dbReference type="eggNOG" id="ENOG502SE6U">
    <property type="taxonomic scope" value="Eukaryota"/>
</dbReference>
<dbReference type="RefSeq" id="XP_010756430.1">
    <property type="nucleotide sequence ID" value="XM_010758128.1"/>
</dbReference>
<dbReference type="AlphaFoldDB" id="C1G185"/>
<accession>C1G185</accession>
<proteinExistence type="predicted"/>
<feature type="region of interest" description="Disordered" evidence="1">
    <location>
        <begin position="102"/>
        <end position="123"/>
    </location>
</feature>
<dbReference type="EMBL" id="KN275957">
    <property type="protein sequence ID" value="EEH44336.1"/>
    <property type="molecule type" value="Genomic_DNA"/>
</dbReference>
<dbReference type="KEGG" id="pbn:PADG_00625"/>
<dbReference type="Proteomes" id="UP000001628">
    <property type="component" value="Unassembled WGS sequence"/>
</dbReference>
<dbReference type="PANTHER" id="PTHR39609">
    <property type="entry name" value="RFEG-RELATED"/>
    <property type="match status" value="1"/>
</dbReference>
<dbReference type="GeneID" id="22580438"/>
<evidence type="ECO:0000313" key="3">
    <source>
        <dbReference type="Proteomes" id="UP000001628"/>
    </source>
</evidence>
<evidence type="ECO:0000256" key="1">
    <source>
        <dbReference type="SAM" id="MobiDB-lite"/>
    </source>
</evidence>
<name>C1G185_PARBD</name>
<keyword evidence="3" id="KW-1185">Reference proteome</keyword>
<dbReference type="InParanoid" id="C1G185"/>